<name>A0A3G4ZNB7_9VIRU</name>
<gene>
    <name evidence="2" type="ORF">Terrestrivirus6_3</name>
</gene>
<feature type="domain" description="Glycosyltransferase 2-like" evidence="1">
    <location>
        <begin position="94"/>
        <end position="222"/>
    </location>
</feature>
<dbReference type="Pfam" id="PF00535">
    <property type="entry name" value="Glycos_transf_2"/>
    <property type="match status" value="1"/>
</dbReference>
<evidence type="ECO:0000259" key="1">
    <source>
        <dbReference type="Pfam" id="PF00535"/>
    </source>
</evidence>
<dbReference type="CDD" id="cd00761">
    <property type="entry name" value="Glyco_tranf_GTA_type"/>
    <property type="match status" value="1"/>
</dbReference>
<accession>A0A3G4ZNB7</accession>
<protein>
    <recommendedName>
        <fullName evidence="1">Glycosyltransferase 2-like domain-containing protein</fullName>
    </recommendedName>
</protein>
<dbReference type="EMBL" id="MK071984">
    <property type="protein sequence ID" value="AYV76377.1"/>
    <property type="molecule type" value="Genomic_DNA"/>
</dbReference>
<sequence>MCGLQMDYEILNDIKNIIIKENISLRHVLFNYELEIHDDTSLILLYNDLAKININLADKVNLFLSSQNKTTQINIMTDLIKVIDNSFDQLPFVFIIPSYNNVKNGNIYKKNLDSIIKQNYSNYRILYCDDSSPDGTCDVVYQYIKNNQLENKIHLLKQYINQKQGAGRFICYQYTFDDEILIMLDGDDWLYDDNVLNVLNDVYKEKNILCSYVSYYVSENDTLSNFILPSKCFSEDDKTNKTYRHSDVWVCDHLRTGYAKLFKNVKLTDIIFEKKFCIVKTDCADMFPVLEMAGMLHYLIKQPLYIYNKDNTLSYDTAWHLKEKSPLYAYREKLSRKFAAIKPYETIDPKTIDSFYKNTKIHTGKIEIVHINRYNISNEYEYVCVIDDMIDYNILDELHVLLYYMNNMDCHMLLFDNYKNVNQKDFNYVTAELKTYNNSKHKCLNIKIGMYIDENNAGHIIETIHPGIYKTKTLLNTVCENGFYFVLF</sequence>
<evidence type="ECO:0000313" key="2">
    <source>
        <dbReference type="EMBL" id="AYV76377.1"/>
    </source>
</evidence>
<dbReference type="SUPFAM" id="SSF53448">
    <property type="entry name" value="Nucleotide-diphospho-sugar transferases"/>
    <property type="match status" value="1"/>
</dbReference>
<reference evidence="2" key="1">
    <citation type="submission" date="2018-10" db="EMBL/GenBank/DDBJ databases">
        <title>Hidden diversity of soil giant viruses.</title>
        <authorList>
            <person name="Schulz F."/>
            <person name="Alteio L."/>
            <person name="Goudeau D."/>
            <person name="Ryan E.M."/>
            <person name="Malmstrom R.R."/>
            <person name="Blanchard J."/>
            <person name="Woyke T."/>
        </authorList>
    </citation>
    <scope>NUCLEOTIDE SEQUENCE</scope>
    <source>
        <strain evidence="2">TEV1</strain>
    </source>
</reference>
<dbReference type="InterPro" id="IPR001173">
    <property type="entry name" value="Glyco_trans_2-like"/>
</dbReference>
<dbReference type="Gene3D" id="3.90.550.10">
    <property type="entry name" value="Spore Coat Polysaccharide Biosynthesis Protein SpsA, Chain A"/>
    <property type="match status" value="1"/>
</dbReference>
<dbReference type="InterPro" id="IPR029044">
    <property type="entry name" value="Nucleotide-diphossugar_trans"/>
</dbReference>
<organism evidence="2">
    <name type="scientific">Terrestrivirus sp</name>
    <dbReference type="NCBI Taxonomy" id="2487775"/>
    <lineage>
        <taxon>Viruses</taxon>
        <taxon>Varidnaviria</taxon>
        <taxon>Bamfordvirae</taxon>
        <taxon>Nucleocytoviricota</taxon>
        <taxon>Megaviricetes</taxon>
        <taxon>Imitervirales</taxon>
        <taxon>Mimiviridae</taxon>
        <taxon>Klosneuvirinae</taxon>
    </lineage>
</organism>
<proteinExistence type="predicted"/>